<organism evidence="1">
    <name type="scientific">Anguilla anguilla</name>
    <name type="common">European freshwater eel</name>
    <name type="synonym">Muraena anguilla</name>
    <dbReference type="NCBI Taxonomy" id="7936"/>
    <lineage>
        <taxon>Eukaryota</taxon>
        <taxon>Metazoa</taxon>
        <taxon>Chordata</taxon>
        <taxon>Craniata</taxon>
        <taxon>Vertebrata</taxon>
        <taxon>Euteleostomi</taxon>
        <taxon>Actinopterygii</taxon>
        <taxon>Neopterygii</taxon>
        <taxon>Teleostei</taxon>
        <taxon>Anguilliformes</taxon>
        <taxon>Anguillidae</taxon>
        <taxon>Anguilla</taxon>
    </lineage>
</organism>
<dbReference type="EMBL" id="GBXM01048296">
    <property type="protein sequence ID" value="JAH60281.1"/>
    <property type="molecule type" value="Transcribed_RNA"/>
</dbReference>
<reference evidence="1" key="2">
    <citation type="journal article" date="2015" name="Fish Shellfish Immunol.">
        <title>Early steps in the European eel (Anguilla anguilla)-Vibrio vulnificus interaction in the gills: Role of the RtxA13 toxin.</title>
        <authorList>
            <person name="Callol A."/>
            <person name="Pajuelo D."/>
            <person name="Ebbesson L."/>
            <person name="Teles M."/>
            <person name="MacKenzie S."/>
            <person name="Amaro C."/>
        </authorList>
    </citation>
    <scope>NUCLEOTIDE SEQUENCE</scope>
</reference>
<protein>
    <submittedName>
        <fullName evidence="1">Uncharacterized protein</fullName>
    </submittedName>
</protein>
<evidence type="ECO:0000313" key="1">
    <source>
        <dbReference type="EMBL" id="JAH60281.1"/>
    </source>
</evidence>
<dbReference type="AlphaFoldDB" id="A0A0E9U3B6"/>
<sequence>MHNNKPPCPYRSTLEIL</sequence>
<reference evidence="1" key="1">
    <citation type="submission" date="2014-11" db="EMBL/GenBank/DDBJ databases">
        <authorList>
            <person name="Amaro Gonzalez C."/>
        </authorList>
    </citation>
    <scope>NUCLEOTIDE SEQUENCE</scope>
</reference>
<accession>A0A0E9U3B6</accession>
<proteinExistence type="predicted"/>
<name>A0A0E9U3B6_ANGAN</name>